<evidence type="ECO:0000256" key="2">
    <source>
        <dbReference type="ARBA" id="ARBA00022723"/>
    </source>
</evidence>
<dbReference type="OrthoDB" id="420380at2759"/>
<evidence type="ECO:0000256" key="3">
    <source>
        <dbReference type="ARBA" id="ARBA00022964"/>
    </source>
</evidence>
<reference evidence="8 9" key="1">
    <citation type="submission" date="2017-06" db="EMBL/GenBank/DDBJ databases">
        <title>Ant-infecting Ophiocordyceps genomes reveal a high diversity of potential behavioral manipulation genes and a possible major role for enterotoxins.</title>
        <authorList>
            <person name="De Bekker C."/>
            <person name="Evans H.C."/>
            <person name="Brachmann A."/>
            <person name="Hughes D.P."/>
        </authorList>
    </citation>
    <scope>NUCLEOTIDE SEQUENCE [LARGE SCALE GENOMIC DNA]</scope>
    <source>
        <strain evidence="8 9">1348a</strain>
    </source>
</reference>
<dbReference type="InterPro" id="IPR045054">
    <property type="entry name" value="P4HA-like"/>
</dbReference>
<proteinExistence type="predicted"/>
<dbReference type="InterPro" id="IPR005123">
    <property type="entry name" value="Oxoglu/Fe-dep_dioxygenase_dom"/>
</dbReference>
<dbReference type="GO" id="GO:0005783">
    <property type="term" value="C:endoplasmic reticulum"/>
    <property type="evidence" value="ECO:0007669"/>
    <property type="project" value="TreeGrafter"/>
</dbReference>
<accession>A0A2C5YYA1</accession>
<dbReference type="PANTHER" id="PTHR10869:SF246">
    <property type="entry name" value="TRANSMEMBRANE PROLYL 4-HYDROXYLASE"/>
    <property type="match status" value="1"/>
</dbReference>
<evidence type="ECO:0000313" key="9">
    <source>
        <dbReference type="Proteomes" id="UP000224854"/>
    </source>
</evidence>
<evidence type="ECO:0000256" key="4">
    <source>
        <dbReference type="ARBA" id="ARBA00023002"/>
    </source>
</evidence>
<dbReference type="Gene3D" id="2.60.120.620">
    <property type="entry name" value="q2cbj1_9rhob like domain"/>
    <property type="match status" value="1"/>
</dbReference>
<dbReference type="GO" id="GO:0005506">
    <property type="term" value="F:iron ion binding"/>
    <property type="evidence" value="ECO:0007669"/>
    <property type="project" value="InterPro"/>
</dbReference>
<protein>
    <recommendedName>
        <fullName evidence="7">Fe2OG dioxygenase domain-containing protein</fullName>
    </recommendedName>
</protein>
<dbReference type="InterPro" id="IPR044862">
    <property type="entry name" value="Pro_4_hyd_alph_FE2OG_OXY"/>
</dbReference>
<evidence type="ECO:0000256" key="1">
    <source>
        <dbReference type="ARBA" id="ARBA00001961"/>
    </source>
</evidence>
<dbReference type="PANTHER" id="PTHR10869">
    <property type="entry name" value="PROLYL 4-HYDROXYLASE ALPHA SUBUNIT"/>
    <property type="match status" value="1"/>
</dbReference>
<keyword evidence="5" id="KW-0408">Iron</keyword>
<feature type="domain" description="Fe2OG dioxygenase" evidence="7">
    <location>
        <begin position="117"/>
        <end position="244"/>
    </location>
</feature>
<comment type="caution">
    <text evidence="8">The sequence shown here is derived from an EMBL/GenBank/DDBJ whole genome shotgun (WGS) entry which is preliminary data.</text>
</comment>
<dbReference type="InterPro" id="IPR006620">
    <property type="entry name" value="Pro_4_hyd_alph"/>
</dbReference>
<feature type="chain" id="PRO_5013265297" description="Fe2OG dioxygenase domain-containing protein" evidence="6">
    <location>
        <begin position="21"/>
        <end position="262"/>
    </location>
</feature>
<keyword evidence="4" id="KW-0560">Oxidoreductase</keyword>
<keyword evidence="3" id="KW-0223">Dioxygenase</keyword>
<comment type="cofactor">
    <cofactor evidence="1">
        <name>L-ascorbate</name>
        <dbReference type="ChEBI" id="CHEBI:38290"/>
    </cofactor>
</comment>
<dbReference type="GO" id="GO:0031418">
    <property type="term" value="F:L-ascorbic acid binding"/>
    <property type="evidence" value="ECO:0007669"/>
    <property type="project" value="InterPro"/>
</dbReference>
<evidence type="ECO:0000256" key="5">
    <source>
        <dbReference type="ARBA" id="ARBA00023004"/>
    </source>
</evidence>
<dbReference type="PROSITE" id="PS51471">
    <property type="entry name" value="FE2OG_OXY"/>
    <property type="match status" value="1"/>
</dbReference>
<keyword evidence="9" id="KW-1185">Reference proteome</keyword>
<dbReference type="GO" id="GO:0004656">
    <property type="term" value="F:procollagen-proline 4-dioxygenase activity"/>
    <property type="evidence" value="ECO:0007669"/>
    <property type="project" value="TreeGrafter"/>
</dbReference>
<keyword evidence="2" id="KW-0479">Metal-binding</keyword>
<organism evidence="8 9">
    <name type="scientific">Ophiocordyceps australis</name>
    <dbReference type="NCBI Taxonomy" id="1399860"/>
    <lineage>
        <taxon>Eukaryota</taxon>
        <taxon>Fungi</taxon>
        <taxon>Dikarya</taxon>
        <taxon>Ascomycota</taxon>
        <taxon>Pezizomycotina</taxon>
        <taxon>Sordariomycetes</taxon>
        <taxon>Hypocreomycetidae</taxon>
        <taxon>Hypocreales</taxon>
        <taxon>Ophiocordycipitaceae</taxon>
        <taxon>Ophiocordyceps</taxon>
    </lineage>
</organism>
<evidence type="ECO:0000259" key="7">
    <source>
        <dbReference type="PROSITE" id="PS51471"/>
    </source>
</evidence>
<dbReference type="Proteomes" id="UP000224854">
    <property type="component" value="Unassembled WGS sequence"/>
</dbReference>
<sequence>MARLLVNIAALSLTLRIATAGLQDDSGCRHPGYQVHLVSSSPLVMYLEGFLTADERAHLEHVGQGRFTDSAVLAASGEAAIHNVRTSQSTAIQRDAVVECIEQRALSIQGFDRLASQLEPMQLVRYGPRQRYHFHTDWFTDPTHAAAQRGGNRASSIFGYVKAHNVTGGGTNFPLLNVPRNERWCRFVDCDAEYESGLTFRPVEGNAIYWDNMLEPGRGDERTLHAGLPVVTGDKIGINIWTREAPLPVELRGQGAAAGTSL</sequence>
<feature type="signal peptide" evidence="6">
    <location>
        <begin position="1"/>
        <end position="20"/>
    </location>
</feature>
<dbReference type="SMART" id="SM00702">
    <property type="entry name" value="P4Hc"/>
    <property type="match status" value="1"/>
</dbReference>
<name>A0A2C5YYA1_9HYPO</name>
<dbReference type="AlphaFoldDB" id="A0A2C5YYA1"/>
<evidence type="ECO:0000256" key="6">
    <source>
        <dbReference type="SAM" id="SignalP"/>
    </source>
</evidence>
<evidence type="ECO:0000313" key="8">
    <source>
        <dbReference type="EMBL" id="PHH72342.1"/>
    </source>
</evidence>
<gene>
    <name evidence="8" type="ORF">CDD82_6027</name>
</gene>
<dbReference type="EMBL" id="NJEU01000592">
    <property type="protein sequence ID" value="PHH72342.1"/>
    <property type="molecule type" value="Genomic_DNA"/>
</dbReference>
<dbReference type="Pfam" id="PF13640">
    <property type="entry name" value="2OG-FeII_Oxy_3"/>
    <property type="match status" value="1"/>
</dbReference>
<keyword evidence="6" id="KW-0732">Signal</keyword>